<proteinExistence type="predicted"/>
<dbReference type="HOGENOM" id="CLU_013084_2_1_1"/>
<dbReference type="OrthoDB" id="2505969at2759"/>
<dbReference type="STRING" id="5643.A0A060SP56"/>
<evidence type="ECO:0000313" key="2">
    <source>
        <dbReference type="EMBL" id="CDO75946.1"/>
    </source>
</evidence>
<organism evidence="2 3">
    <name type="scientific">Pycnoporus cinnabarinus</name>
    <name type="common">Cinnabar-red polypore</name>
    <name type="synonym">Trametes cinnabarina</name>
    <dbReference type="NCBI Taxonomy" id="5643"/>
    <lineage>
        <taxon>Eukaryota</taxon>
        <taxon>Fungi</taxon>
        <taxon>Dikarya</taxon>
        <taxon>Basidiomycota</taxon>
        <taxon>Agaricomycotina</taxon>
        <taxon>Agaricomycetes</taxon>
        <taxon>Polyporales</taxon>
        <taxon>Polyporaceae</taxon>
        <taxon>Trametes</taxon>
    </lineage>
</organism>
<evidence type="ECO:0000313" key="3">
    <source>
        <dbReference type="Proteomes" id="UP000029665"/>
    </source>
</evidence>
<dbReference type="PANTHER" id="PTHR33096:SF1">
    <property type="entry name" value="CXC1-LIKE CYSTEINE CLUSTER ASSOCIATED WITH KDZ TRANSPOSASES DOMAIN-CONTAINING PROTEIN"/>
    <property type="match status" value="1"/>
</dbReference>
<dbReference type="OMA" id="RYLHECE"/>
<dbReference type="Proteomes" id="UP000029665">
    <property type="component" value="Unassembled WGS sequence"/>
</dbReference>
<sequence>MKNELHDCLDVYLAVLRKIDKRVQQALNRDTADWRVKNACPACCYELDGEPHLTFARIIALDGNNSLKRVAKFGDREVADTREFGESDYYLPAAFVDIYKDEVKRTGEVAPPAVPMDDHSYHLDHDDRSDTDTDTNADDAASDDGDPKFRECTQNWKAAGKDEDKKMWGIFDESGIFASACRHGFILWISDMIKSGELSKHPLSHVGKSLKVLGPRLLFGYDIGYASKYHRRLFIDLFFKQWDEDKYANLVTMLLNNYRQALGIMKEESAAVNEALRTLQCTHEDLARWQAEEAAYFARVGTEDPANAAAVEYVTLLRELRTVENQVATTMSSFMTSIPEDYSISSPRIAKTSNPTYYSDASRTRKKETERRLLREKRDNTLRDVIALEIKMGIDTRWRPDMTEYQTTLKYIAERDYQVALEKLHGLVVQRLFELHNLNISQTAYKVRTYIAKNLQRRSKAIRTAVKQYNAAAQALTPPHPPLDWTKVTHYTFLDEFELLRDTKNDIRAKPWAQPLVRETMKKARRVIRAQEEVVRCNVEIRRLHTSILDENRMLDDAVSDAHTRADPVLGPLELFATRCKRVNMRLLAVVAQIHDLEGFSGEKTPGRRLGPVPQDSASAPADEQEIERERAELQVDDQADFVKDADLEDMEKLVNFAMNIT</sequence>
<gene>
    <name evidence="2" type="ORF">BN946_scf184873.g35</name>
</gene>
<keyword evidence="3" id="KW-1185">Reference proteome</keyword>
<feature type="compositionally biased region" description="Basic and acidic residues" evidence="1">
    <location>
        <begin position="116"/>
        <end position="131"/>
    </location>
</feature>
<dbReference type="InterPro" id="IPR040521">
    <property type="entry name" value="KDZ"/>
</dbReference>
<reference evidence="2" key="1">
    <citation type="submission" date="2014-01" db="EMBL/GenBank/DDBJ databases">
        <title>The genome of the white-rot fungus Pycnoporus cinnabarinus: a basidiomycete model with a versatile arsenal for lignocellulosic biomass breakdown.</title>
        <authorList>
            <person name="Levasseur A."/>
            <person name="Lomascolo A."/>
            <person name="Ruiz-Duenas F.J."/>
            <person name="Uzan E."/>
            <person name="Piumi F."/>
            <person name="Kues U."/>
            <person name="Ram A.F.J."/>
            <person name="Murat C."/>
            <person name="Haon M."/>
            <person name="Benoit I."/>
            <person name="Arfi Y."/>
            <person name="Chevret D."/>
            <person name="Drula E."/>
            <person name="Kwon M.J."/>
            <person name="Gouret P."/>
            <person name="Lesage-Meessen L."/>
            <person name="Lombard V."/>
            <person name="Mariette J."/>
            <person name="Noirot C."/>
            <person name="Park J."/>
            <person name="Patyshakuliyeva A."/>
            <person name="Wieneger R.A.B."/>
            <person name="Wosten H.A.B."/>
            <person name="Martin F."/>
            <person name="Coutinho P.M."/>
            <person name="de Vries R."/>
            <person name="Martinez A.T."/>
            <person name="Klopp C."/>
            <person name="Pontarotti P."/>
            <person name="Henrissat B."/>
            <person name="Record E."/>
        </authorList>
    </citation>
    <scope>NUCLEOTIDE SEQUENCE [LARGE SCALE GENOMIC DNA]</scope>
    <source>
        <strain evidence="2">BRFM137</strain>
    </source>
</reference>
<name>A0A060SP56_PYCCI</name>
<accession>A0A060SP56</accession>
<feature type="region of interest" description="Disordered" evidence="1">
    <location>
        <begin position="601"/>
        <end position="629"/>
    </location>
</feature>
<feature type="region of interest" description="Disordered" evidence="1">
    <location>
        <begin position="109"/>
        <end position="149"/>
    </location>
</feature>
<evidence type="ECO:0008006" key="4">
    <source>
        <dbReference type="Google" id="ProtNLM"/>
    </source>
</evidence>
<dbReference type="EMBL" id="CCBP010000311">
    <property type="protein sequence ID" value="CDO75946.1"/>
    <property type="molecule type" value="Genomic_DNA"/>
</dbReference>
<feature type="compositionally biased region" description="Polar residues" evidence="1">
    <location>
        <begin position="346"/>
        <end position="361"/>
    </location>
</feature>
<feature type="compositionally biased region" description="Acidic residues" evidence="1">
    <location>
        <begin position="132"/>
        <end position="144"/>
    </location>
</feature>
<protein>
    <recommendedName>
        <fullName evidence="4">CxC1-like cysteine cluster associated with KDZ transposases domain-containing protein</fullName>
    </recommendedName>
</protein>
<evidence type="ECO:0000256" key="1">
    <source>
        <dbReference type="SAM" id="MobiDB-lite"/>
    </source>
</evidence>
<dbReference type="AlphaFoldDB" id="A0A060SP56"/>
<dbReference type="Pfam" id="PF18758">
    <property type="entry name" value="KDZ"/>
    <property type="match status" value="1"/>
</dbReference>
<dbReference type="PANTHER" id="PTHR33096">
    <property type="entry name" value="CXC2 DOMAIN-CONTAINING PROTEIN"/>
    <property type="match status" value="1"/>
</dbReference>
<feature type="region of interest" description="Disordered" evidence="1">
    <location>
        <begin position="346"/>
        <end position="370"/>
    </location>
</feature>
<comment type="caution">
    <text evidence="2">The sequence shown here is derived from an EMBL/GenBank/DDBJ whole genome shotgun (WGS) entry which is preliminary data.</text>
</comment>